<evidence type="ECO:0000256" key="4">
    <source>
        <dbReference type="ARBA" id="ARBA00022692"/>
    </source>
</evidence>
<feature type="transmembrane region" description="Helical" evidence="8">
    <location>
        <begin position="100"/>
        <end position="129"/>
    </location>
</feature>
<keyword evidence="3" id="KW-1003">Cell membrane</keyword>
<keyword evidence="4 8" id="KW-0812">Transmembrane</keyword>
<keyword evidence="6 8" id="KW-0472">Membrane</keyword>
<evidence type="ECO:0000256" key="7">
    <source>
        <dbReference type="SAM" id="MobiDB-lite"/>
    </source>
</evidence>
<accession>A0A9W6FWM8</accession>
<dbReference type="PANTHER" id="PTHR43044">
    <property type="match status" value="1"/>
</dbReference>
<feature type="compositionally biased region" description="Basic and acidic residues" evidence="7">
    <location>
        <begin position="428"/>
        <end position="441"/>
    </location>
</feature>
<gene>
    <name evidence="9" type="ORF">DAMNIGENAA_36840</name>
</gene>
<feature type="transmembrane region" description="Helical" evidence="8">
    <location>
        <begin position="352"/>
        <end position="377"/>
    </location>
</feature>
<feature type="transmembrane region" description="Helical" evidence="8">
    <location>
        <begin position="397"/>
        <end position="418"/>
    </location>
</feature>
<protein>
    <submittedName>
        <fullName evidence="9">Polysulfide reductase chain C</fullName>
    </submittedName>
</protein>
<comment type="similarity">
    <text evidence="2">Belongs to the NrfD family.</text>
</comment>
<comment type="subcellular location">
    <subcellularLocation>
        <location evidence="1">Cell membrane</location>
        <topology evidence="1">Multi-pass membrane protein</topology>
    </subcellularLocation>
</comment>
<feature type="transmembrane region" description="Helical" evidence="8">
    <location>
        <begin position="65"/>
        <end position="88"/>
    </location>
</feature>
<feature type="transmembrane region" description="Helical" evidence="8">
    <location>
        <begin position="206"/>
        <end position="225"/>
    </location>
</feature>
<evidence type="ECO:0000256" key="6">
    <source>
        <dbReference type="ARBA" id="ARBA00023136"/>
    </source>
</evidence>
<comment type="caution">
    <text evidence="9">The sequence shown here is derived from an EMBL/GenBank/DDBJ whole genome shotgun (WGS) entry which is preliminary data.</text>
</comment>
<proteinExistence type="inferred from homology"/>
<dbReference type="RefSeq" id="WP_281796513.1">
    <property type="nucleotide sequence ID" value="NZ_BSDR01000001.1"/>
</dbReference>
<sequence length="448" mass="51048">MEDISYSKINQDILRNMSPPGREYYVLLAMAFTGVLIGASCWGYQIATGLGAAGVNLPVFWGTYLINFVFWVGIAHSGTLISAILYLFRAPWRTAIARSAEAMTVFAVSVAGLFPFIHLGRVWIVYWILPYPNQRNLWPNFQSPLVFDVIAISTYLTVSVLFWYTGLIPDLAVVRSSSTGLRRKIYGFFSLGWLGSHRQWNHYGTAYLLFAALATPLVVSVHSVVSWDFALSIVPGWHSTIFAPYFVAGAIHSGLAMVLTLLIPLRRIFGFEHLITMKILENIAKTIIFTGLIVGYAYGVEYFMALYSGNIAERDTFIWRAIGHYALEFWIMVLFNTVAPLAFFIKKVRTDLRYLFGISILINIGMWYERFVIIVGSAAHQFDPYSWGYYTPTWVEFGIMIGSFSLFFFLFLLFTRFIPTISMTEMKETGRHSRRENPTHKDRGRKKP</sequence>
<dbReference type="Pfam" id="PF03916">
    <property type="entry name" value="NrfD"/>
    <property type="match status" value="1"/>
</dbReference>
<feature type="transmembrane region" description="Helical" evidence="8">
    <location>
        <begin position="286"/>
        <end position="305"/>
    </location>
</feature>
<name>A0A9W6FWM8_9BACT</name>
<feature type="transmembrane region" description="Helical" evidence="8">
    <location>
        <begin position="149"/>
        <end position="174"/>
    </location>
</feature>
<dbReference type="EMBL" id="BSDR01000001">
    <property type="protein sequence ID" value="GLI36251.1"/>
    <property type="molecule type" value="Genomic_DNA"/>
</dbReference>
<evidence type="ECO:0000313" key="10">
    <source>
        <dbReference type="Proteomes" id="UP001144372"/>
    </source>
</evidence>
<evidence type="ECO:0000256" key="2">
    <source>
        <dbReference type="ARBA" id="ARBA00008929"/>
    </source>
</evidence>
<evidence type="ECO:0000256" key="1">
    <source>
        <dbReference type="ARBA" id="ARBA00004651"/>
    </source>
</evidence>
<keyword evidence="5 8" id="KW-1133">Transmembrane helix</keyword>
<feature type="region of interest" description="Disordered" evidence="7">
    <location>
        <begin position="428"/>
        <end position="448"/>
    </location>
</feature>
<evidence type="ECO:0000256" key="8">
    <source>
        <dbReference type="SAM" id="Phobius"/>
    </source>
</evidence>
<dbReference type="GO" id="GO:0005886">
    <property type="term" value="C:plasma membrane"/>
    <property type="evidence" value="ECO:0007669"/>
    <property type="project" value="UniProtKB-SubCell"/>
</dbReference>
<dbReference type="PANTHER" id="PTHR43044:SF2">
    <property type="entry name" value="POLYSULPHIDE REDUCTASE NRFD"/>
    <property type="match status" value="1"/>
</dbReference>
<evidence type="ECO:0000256" key="5">
    <source>
        <dbReference type="ARBA" id="ARBA00022989"/>
    </source>
</evidence>
<evidence type="ECO:0000256" key="3">
    <source>
        <dbReference type="ARBA" id="ARBA00022475"/>
    </source>
</evidence>
<dbReference type="AlphaFoldDB" id="A0A9W6FWM8"/>
<organism evidence="9 10">
    <name type="scientific">Desulforhabdus amnigena</name>
    <dbReference type="NCBI Taxonomy" id="40218"/>
    <lineage>
        <taxon>Bacteria</taxon>
        <taxon>Pseudomonadati</taxon>
        <taxon>Thermodesulfobacteriota</taxon>
        <taxon>Syntrophobacteria</taxon>
        <taxon>Syntrophobacterales</taxon>
        <taxon>Syntrophobacteraceae</taxon>
        <taxon>Desulforhabdus</taxon>
    </lineage>
</organism>
<reference evidence="9" key="1">
    <citation type="submission" date="2022-12" db="EMBL/GenBank/DDBJ databases">
        <title>Reference genome sequencing for broad-spectrum identification of bacterial and archaeal isolates by mass spectrometry.</title>
        <authorList>
            <person name="Sekiguchi Y."/>
            <person name="Tourlousse D.M."/>
        </authorList>
    </citation>
    <scope>NUCLEOTIDE SEQUENCE</scope>
    <source>
        <strain evidence="9">ASRB1</strain>
    </source>
</reference>
<dbReference type="InterPro" id="IPR005614">
    <property type="entry name" value="NrfD-like"/>
</dbReference>
<feature type="transmembrane region" description="Helical" evidence="8">
    <location>
        <begin position="325"/>
        <end position="345"/>
    </location>
</feature>
<evidence type="ECO:0000313" key="9">
    <source>
        <dbReference type="EMBL" id="GLI36251.1"/>
    </source>
</evidence>
<dbReference type="Proteomes" id="UP001144372">
    <property type="component" value="Unassembled WGS sequence"/>
</dbReference>
<feature type="transmembrane region" description="Helical" evidence="8">
    <location>
        <begin position="24"/>
        <end position="45"/>
    </location>
</feature>
<feature type="transmembrane region" description="Helical" evidence="8">
    <location>
        <begin position="245"/>
        <end position="265"/>
    </location>
</feature>
<keyword evidence="10" id="KW-1185">Reference proteome</keyword>